<dbReference type="AlphaFoldDB" id="A0A4V2VKL4"/>
<organism evidence="3 4">
    <name type="scientific">Longicatena caecimuris</name>
    <dbReference type="NCBI Taxonomy" id="1796635"/>
    <lineage>
        <taxon>Bacteria</taxon>
        <taxon>Bacillati</taxon>
        <taxon>Bacillota</taxon>
        <taxon>Erysipelotrichia</taxon>
        <taxon>Erysipelotrichales</taxon>
        <taxon>Erysipelotrichaceae</taxon>
        <taxon>Longicatena</taxon>
    </lineage>
</organism>
<comment type="caution">
    <text evidence="3">The sequence shown here is derived from an EMBL/GenBank/DDBJ whole genome shotgun (WGS) entry which is preliminary data.</text>
</comment>
<evidence type="ECO:0000313" key="3">
    <source>
        <dbReference type="EMBL" id="TCU60375.1"/>
    </source>
</evidence>
<dbReference type="PANTHER" id="PTHR38682:SF1">
    <property type="entry name" value="V-TYPE ATP SYNTHASE SUBUNIT C"/>
    <property type="match status" value="1"/>
</dbReference>
<dbReference type="InterPro" id="IPR044911">
    <property type="entry name" value="V-type_ATPase_csu/dsu_dom_3"/>
</dbReference>
<sequence length="345" mass="40685">MEMAAGVIAAKARSMLGEQLSAQDYEELLHKRSVAEIAAYLKNGTSYAHALKDVRENNIHRGQLEDLLRRESFRKSMKLYRYSESKQQQYYKLHMQQIEIDLLLSRIRVLISQAYEDAIAEFPLFLKAYTSYDLTKMGNVRSFDELLEVVKKTMYYDALVPYRVKKGQENDIAYTDIETTLHQKYYAHAMDTIHDVLKGKSRKQCHDMFATKAELDNLTKIYRFKKYFQAREDTIRDSLVPLYHRISKERLEELLASPLPLFLKKLKEGPYHLHLEDKEDLYVEYYTQAYLYKMAKRNVYFAQDAPTVYSSYLVVMQRELDNIINIIEGVRYQVNSEDIASMLVY</sequence>
<evidence type="ECO:0000256" key="2">
    <source>
        <dbReference type="ARBA" id="ARBA00023065"/>
    </source>
</evidence>
<dbReference type="Gene3D" id="1.10.132.50">
    <property type="entry name" value="ATP synthase (C/AC39) subunit, domain 3"/>
    <property type="match status" value="3"/>
</dbReference>
<dbReference type="Pfam" id="PF01992">
    <property type="entry name" value="vATP-synt_AC39"/>
    <property type="match status" value="1"/>
</dbReference>
<dbReference type="PANTHER" id="PTHR38682">
    <property type="entry name" value="V-TYPE ATP SYNTHASE SUBUNIT C"/>
    <property type="match status" value="1"/>
</dbReference>
<dbReference type="InterPro" id="IPR002843">
    <property type="entry name" value="ATPase_V0-cplx_csu/dsu"/>
</dbReference>
<dbReference type="SUPFAM" id="SSF103486">
    <property type="entry name" value="V-type ATP synthase subunit C"/>
    <property type="match status" value="1"/>
</dbReference>
<reference evidence="3 4" key="1">
    <citation type="submission" date="2019-03" db="EMBL/GenBank/DDBJ databases">
        <title>Genomic Encyclopedia of Type Strains, Phase IV (KMG-IV): sequencing the most valuable type-strain genomes for metagenomic binning, comparative biology and taxonomic classification.</title>
        <authorList>
            <person name="Goeker M."/>
        </authorList>
    </citation>
    <scope>NUCLEOTIDE SEQUENCE [LARGE SCALE GENOMIC DNA]</scope>
    <source>
        <strain evidence="3 4">DSM 29481</strain>
    </source>
</reference>
<keyword evidence="2" id="KW-0406">Ion transport</keyword>
<dbReference type="InterPro" id="IPR036079">
    <property type="entry name" value="ATPase_csu/dsu_sf"/>
</dbReference>
<keyword evidence="4" id="KW-1185">Reference proteome</keyword>
<proteinExistence type="predicted"/>
<dbReference type="EMBL" id="SMBP01000007">
    <property type="protein sequence ID" value="TCU60375.1"/>
    <property type="molecule type" value="Genomic_DNA"/>
</dbReference>
<accession>A0A4V2VKL4</accession>
<dbReference type="GO" id="GO:0046961">
    <property type="term" value="F:proton-transporting ATPase activity, rotational mechanism"/>
    <property type="evidence" value="ECO:0007669"/>
    <property type="project" value="InterPro"/>
</dbReference>
<keyword evidence="1" id="KW-0813">Transport</keyword>
<evidence type="ECO:0000256" key="1">
    <source>
        <dbReference type="ARBA" id="ARBA00022448"/>
    </source>
</evidence>
<dbReference type="RefSeq" id="WP_132224485.1">
    <property type="nucleotide sequence ID" value="NZ_JANKBG010000007.1"/>
</dbReference>
<gene>
    <name evidence="3" type="ORF">EDD61_10764</name>
</gene>
<dbReference type="Proteomes" id="UP000295773">
    <property type="component" value="Unassembled WGS sequence"/>
</dbReference>
<protein>
    <submittedName>
        <fullName evidence="3">V/A-type H+-transporting ATPase subunit C</fullName>
    </submittedName>
</protein>
<name>A0A4V2VKL4_9FIRM</name>
<dbReference type="InterPro" id="IPR050873">
    <property type="entry name" value="V-ATPase_V0D/AC39_subunit"/>
</dbReference>
<evidence type="ECO:0000313" key="4">
    <source>
        <dbReference type="Proteomes" id="UP000295773"/>
    </source>
</evidence>